<organism evidence="1 2">
    <name type="scientific">Rosa chinensis</name>
    <name type="common">China rose</name>
    <dbReference type="NCBI Taxonomy" id="74649"/>
    <lineage>
        <taxon>Eukaryota</taxon>
        <taxon>Viridiplantae</taxon>
        <taxon>Streptophyta</taxon>
        <taxon>Embryophyta</taxon>
        <taxon>Tracheophyta</taxon>
        <taxon>Spermatophyta</taxon>
        <taxon>Magnoliopsida</taxon>
        <taxon>eudicotyledons</taxon>
        <taxon>Gunneridae</taxon>
        <taxon>Pentapetalae</taxon>
        <taxon>rosids</taxon>
        <taxon>fabids</taxon>
        <taxon>Rosales</taxon>
        <taxon>Rosaceae</taxon>
        <taxon>Rosoideae</taxon>
        <taxon>Rosoideae incertae sedis</taxon>
        <taxon>Rosa</taxon>
    </lineage>
</organism>
<gene>
    <name evidence="1" type="ORF">RchiOBHm_Chr5g0052151</name>
</gene>
<reference evidence="1 2" key="1">
    <citation type="journal article" date="2018" name="Nat. Genet.">
        <title>The Rosa genome provides new insights in the design of modern roses.</title>
        <authorList>
            <person name="Bendahmane M."/>
        </authorList>
    </citation>
    <scope>NUCLEOTIDE SEQUENCE [LARGE SCALE GENOMIC DNA]</scope>
    <source>
        <strain evidence="2">cv. Old Blush</strain>
    </source>
</reference>
<dbReference type="Gramene" id="PRQ32957">
    <property type="protein sequence ID" value="PRQ32957"/>
    <property type="gene ID" value="RchiOBHm_Chr5g0052151"/>
</dbReference>
<name>A0A2P6QFL5_ROSCH</name>
<accession>A0A2P6QFL5</accession>
<keyword evidence="2" id="KW-1185">Reference proteome</keyword>
<sequence>MVRKQRRYVEFAEGKQKTNSEVFDHCAIDTLLISHGTSTLFMKDLLRRLEQRAETFINGVD</sequence>
<dbReference type="AlphaFoldDB" id="A0A2P6QFL5"/>
<dbReference type="Proteomes" id="UP000238479">
    <property type="component" value="Chromosome 5"/>
</dbReference>
<dbReference type="EMBL" id="PDCK01000043">
    <property type="protein sequence ID" value="PRQ32957.1"/>
    <property type="molecule type" value="Genomic_DNA"/>
</dbReference>
<protein>
    <submittedName>
        <fullName evidence="1">Uncharacterized protein</fullName>
    </submittedName>
</protein>
<evidence type="ECO:0000313" key="2">
    <source>
        <dbReference type="Proteomes" id="UP000238479"/>
    </source>
</evidence>
<comment type="caution">
    <text evidence="1">The sequence shown here is derived from an EMBL/GenBank/DDBJ whole genome shotgun (WGS) entry which is preliminary data.</text>
</comment>
<proteinExistence type="predicted"/>
<evidence type="ECO:0000313" key="1">
    <source>
        <dbReference type="EMBL" id="PRQ32957.1"/>
    </source>
</evidence>